<evidence type="ECO:0000313" key="1">
    <source>
        <dbReference type="EMBL" id="ANY90606.1"/>
    </source>
</evidence>
<name>A0A1B2FEG0_PSEPU</name>
<protein>
    <submittedName>
        <fullName evidence="1">Thymidylate synthase</fullName>
    </submittedName>
</protein>
<sequence length="264" mass="29222">MAVLIHGERIVPAWLAAARHLAGCKGNTERNLVLEIASPGELNAQDRDVIGAVDAALQQHSPGLSVQTVASTIFPNNLYKLDKRPAFYESYVNAMTRGQKVGTWGTYALRMIRRVARNGKTTYNPLEALVRKLQKSKDGRCYQAVYELGVIDVEFDLEDDGFGFELPLYDPGADRNMPRNMPCLSHLSFKVTQGKLDLTAMYRSHWYGQRVLGNLIGLNNLHNFVAVESGFERGPLTVISTHALLDMQSLGGAKATRALLNSFD</sequence>
<dbReference type="RefSeq" id="WP_028699234.1">
    <property type="nucleotide sequence ID" value="NZ_CP016634.1"/>
</dbReference>
<organism evidence="1">
    <name type="scientific">Pseudomonas putida</name>
    <name type="common">Arthrobacter siderocapsulatus</name>
    <dbReference type="NCBI Taxonomy" id="303"/>
    <lineage>
        <taxon>Bacteria</taxon>
        <taxon>Pseudomonadati</taxon>
        <taxon>Pseudomonadota</taxon>
        <taxon>Gammaproteobacteria</taxon>
        <taxon>Pseudomonadales</taxon>
        <taxon>Pseudomonadaceae</taxon>
        <taxon>Pseudomonas</taxon>
    </lineage>
</organism>
<dbReference type="AlphaFoldDB" id="A0A1B2FEG0"/>
<accession>A0A1B2FEG0</accession>
<dbReference type="OrthoDB" id="2111297at2"/>
<dbReference type="EMBL" id="CP016634">
    <property type="protein sequence ID" value="ANY90606.1"/>
    <property type="molecule type" value="Genomic_DNA"/>
</dbReference>
<dbReference type="SUPFAM" id="SSF55831">
    <property type="entry name" value="Thymidylate synthase/dCMP hydroxymethylase"/>
    <property type="match status" value="1"/>
</dbReference>
<gene>
    <name evidence="1" type="ORF">IEC33019_5126</name>
</gene>
<dbReference type="InterPro" id="IPR036926">
    <property type="entry name" value="Thymidate_synth/dCMP_Mease_sf"/>
</dbReference>
<dbReference type="Gene3D" id="3.30.572.10">
    <property type="entry name" value="Thymidylate synthase/dCMP hydroxymethylase domain"/>
    <property type="match status" value="1"/>
</dbReference>
<proteinExistence type="predicted"/>
<reference evidence="1" key="1">
    <citation type="submission" date="2016-07" db="EMBL/GenBank/DDBJ databases">
        <title>New class B carbapenemase carried by novel plasmid in Pseudomonas putida enviromental strain in eastern Amazonia.</title>
        <authorList>
            <person name="Souza C.O."/>
            <person name="Lima K.V."/>
            <person name="Brasiliense D.M."/>
            <person name="Perez-Chaparro P.J."/>
            <person name="Mamizuka E.M."/>
            <person name="Lima M.O."/>
            <person name="Lima L.N."/>
            <person name="McCulloch J.A."/>
        </authorList>
    </citation>
    <scope>NUCLEOTIDE SEQUENCE [LARGE SCALE GENOMIC DNA]</scope>
    <source>
        <strain evidence="1">IEC33019</strain>
    </source>
</reference>